<gene>
    <name evidence="3" type="ORF">METZ01_LOCUS305108</name>
</gene>
<dbReference type="InterPro" id="IPR050194">
    <property type="entry name" value="Glycosyltransferase_grp1"/>
</dbReference>
<organism evidence="3">
    <name type="scientific">marine metagenome</name>
    <dbReference type="NCBI Taxonomy" id="408172"/>
    <lineage>
        <taxon>unclassified sequences</taxon>
        <taxon>metagenomes</taxon>
        <taxon>ecological metagenomes</taxon>
    </lineage>
</organism>
<evidence type="ECO:0000259" key="2">
    <source>
        <dbReference type="Pfam" id="PF13439"/>
    </source>
</evidence>
<dbReference type="SUPFAM" id="SSF53756">
    <property type="entry name" value="UDP-Glycosyltransferase/glycogen phosphorylase"/>
    <property type="match status" value="1"/>
</dbReference>
<dbReference type="Pfam" id="PF13439">
    <property type="entry name" value="Glyco_transf_4"/>
    <property type="match status" value="1"/>
</dbReference>
<feature type="domain" description="Glycosyl transferase family 1" evidence="1">
    <location>
        <begin position="203"/>
        <end position="333"/>
    </location>
</feature>
<dbReference type="EMBL" id="UINC01095843">
    <property type="protein sequence ID" value="SVC52254.1"/>
    <property type="molecule type" value="Genomic_DNA"/>
</dbReference>
<dbReference type="Gene3D" id="3.40.50.2000">
    <property type="entry name" value="Glycogen Phosphorylase B"/>
    <property type="match status" value="2"/>
</dbReference>
<accession>A0A382MTG0</accession>
<dbReference type="InterPro" id="IPR028098">
    <property type="entry name" value="Glyco_trans_4-like_N"/>
</dbReference>
<dbReference type="AlphaFoldDB" id="A0A382MTG0"/>
<feature type="non-terminal residue" evidence="3">
    <location>
        <position position="334"/>
    </location>
</feature>
<evidence type="ECO:0008006" key="4">
    <source>
        <dbReference type="Google" id="ProtNLM"/>
    </source>
</evidence>
<dbReference type="GO" id="GO:0016757">
    <property type="term" value="F:glycosyltransferase activity"/>
    <property type="evidence" value="ECO:0007669"/>
    <property type="project" value="InterPro"/>
</dbReference>
<feature type="domain" description="Glycosyltransferase subfamily 4-like N-terminal" evidence="2">
    <location>
        <begin position="31"/>
        <end position="193"/>
    </location>
</feature>
<protein>
    <recommendedName>
        <fullName evidence="4">Glycosyltransferase subfamily 4-like N-terminal domain-containing protein</fullName>
    </recommendedName>
</protein>
<dbReference type="PANTHER" id="PTHR45947:SF3">
    <property type="entry name" value="SULFOQUINOVOSYL TRANSFERASE SQD2"/>
    <property type="match status" value="1"/>
</dbReference>
<evidence type="ECO:0000259" key="1">
    <source>
        <dbReference type="Pfam" id="PF00534"/>
    </source>
</evidence>
<dbReference type="CDD" id="cd03801">
    <property type="entry name" value="GT4_PimA-like"/>
    <property type="match status" value="1"/>
</dbReference>
<dbReference type="InterPro" id="IPR001296">
    <property type="entry name" value="Glyco_trans_1"/>
</dbReference>
<sequence>VDIDCKVSSNNMRISHSGILMILGSYYPEISGGVTQSRSLIKMLKEKFKFMVLVTMRNTALPRRERVEGADVFRIPLRNGSRIDYFNAIFRFISFSLQYRNNIRIVHMHGFTIKSILFILIFKILHKKIILTMSSVGYDDPVTIRKRSFLLYQFYSSVDVYVGISPQFEKLYQKAALPIERFIHIPNGIDVERFCDVDGQRKKILKEQFGFPLGLKIILFVGHFSKEKCPDILIKTWKKYVADVYSDSGVVFIGVTDPGHPEVDSDVVDEVKKMAAPYLNERVFFIDSNHSFRHQIEKFYQVADIFVMPTLREGLPYVMLEAMSCELPVIVSKL</sequence>
<proteinExistence type="predicted"/>
<name>A0A382MTG0_9ZZZZ</name>
<evidence type="ECO:0000313" key="3">
    <source>
        <dbReference type="EMBL" id="SVC52254.1"/>
    </source>
</evidence>
<feature type="non-terminal residue" evidence="3">
    <location>
        <position position="1"/>
    </location>
</feature>
<dbReference type="Pfam" id="PF00534">
    <property type="entry name" value="Glycos_transf_1"/>
    <property type="match status" value="1"/>
</dbReference>
<reference evidence="3" key="1">
    <citation type="submission" date="2018-05" db="EMBL/GenBank/DDBJ databases">
        <authorList>
            <person name="Lanie J.A."/>
            <person name="Ng W.-L."/>
            <person name="Kazmierczak K.M."/>
            <person name="Andrzejewski T.M."/>
            <person name="Davidsen T.M."/>
            <person name="Wayne K.J."/>
            <person name="Tettelin H."/>
            <person name="Glass J.I."/>
            <person name="Rusch D."/>
            <person name="Podicherti R."/>
            <person name="Tsui H.-C.T."/>
            <person name="Winkler M.E."/>
        </authorList>
    </citation>
    <scope>NUCLEOTIDE SEQUENCE</scope>
</reference>
<dbReference type="PANTHER" id="PTHR45947">
    <property type="entry name" value="SULFOQUINOVOSYL TRANSFERASE SQD2"/>
    <property type="match status" value="1"/>
</dbReference>